<sequence length="519" mass="56971">MRRASTSLIRQGQNLRKASLKRAIQTHAGPAVQITTLPNKIRVATETTPGHFSSVGLYIDAGSRYETEESSGVSHFLDRMAFKSTATRTDAEMSTAIHSLGGQIMCSSARESIMYQSSHFHQATPLAMALISDTVLNPSFLPEEIEAQRDAAFYELREITSKPDMILPEIVHSVAYGRNGLGNSLLCPEDRITAIDELTLRKSMKDWYRPERMVIAGAGMQHEELVELTDKYFSSLKSGPVLSSPSQTQTRTSQQVPQHLLSSNCPSVAKSMTRAASYLFPNASLDPTIPRAPSYTGGHRFISDSTQEFNHLYVAFEGVGIHDDDIYALATMQVLLGGGGSFSAGGPGKGMYSRLYTHILNHFPQIDHCASFHHIYTDSSLFGLFASFVPASSGLRGGNTPGQILPHLVHQLSLLLYTPIPEAELNRAKNQLKSSLMMALESRAVEVEDLGRQVLVHNRKVPVTEMTDKIDQVKPEDIRRVAARVFGPQSDNKATVVCMGHEDTGAWEEVFTKYSVAGA</sequence>
<keyword evidence="10" id="KW-1185">Reference proteome</keyword>
<dbReference type="PROSITE" id="PS00143">
    <property type="entry name" value="INSULINASE"/>
    <property type="match status" value="1"/>
</dbReference>
<dbReference type="Pfam" id="PF05193">
    <property type="entry name" value="Peptidase_M16_C"/>
    <property type="match status" value="1"/>
</dbReference>
<gene>
    <name evidence="9" type="primary">mpp</name>
    <name evidence="9" type="ORF">Hypma_015848</name>
</gene>
<evidence type="ECO:0000256" key="5">
    <source>
        <dbReference type="RuleBase" id="RU004447"/>
    </source>
</evidence>
<comment type="caution">
    <text evidence="9">The sequence shown here is derived from an EMBL/GenBank/DDBJ whole genome shotgun (WGS) entry which is preliminary data.</text>
</comment>
<dbReference type="InParanoid" id="A0A369K8N5"/>
<feature type="compositionally biased region" description="Low complexity" evidence="6">
    <location>
        <begin position="243"/>
        <end position="255"/>
    </location>
</feature>
<dbReference type="EMBL" id="LUEZ02000010">
    <property type="protein sequence ID" value="RDB29025.1"/>
    <property type="molecule type" value="Genomic_DNA"/>
</dbReference>
<dbReference type="InterPro" id="IPR050361">
    <property type="entry name" value="MPP/UQCRC_Complex"/>
</dbReference>
<evidence type="ECO:0000259" key="7">
    <source>
        <dbReference type="Pfam" id="PF00675"/>
    </source>
</evidence>
<evidence type="ECO:0000256" key="6">
    <source>
        <dbReference type="SAM" id="MobiDB-lite"/>
    </source>
</evidence>
<dbReference type="STRING" id="39966.A0A369K8N5"/>
<dbReference type="GO" id="GO:0006627">
    <property type="term" value="P:protein processing involved in protein targeting to mitochondrion"/>
    <property type="evidence" value="ECO:0007669"/>
    <property type="project" value="TreeGrafter"/>
</dbReference>
<evidence type="ECO:0000313" key="10">
    <source>
        <dbReference type="Proteomes" id="UP000076154"/>
    </source>
</evidence>
<dbReference type="PANTHER" id="PTHR11851">
    <property type="entry name" value="METALLOPROTEASE"/>
    <property type="match status" value="1"/>
</dbReference>
<dbReference type="GO" id="GO:0046872">
    <property type="term" value="F:metal ion binding"/>
    <property type="evidence" value="ECO:0007669"/>
    <property type="project" value="InterPro"/>
</dbReference>
<dbReference type="OrthoDB" id="277191at2759"/>
<name>A0A369K8N5_HYPMA</name>
<reference evidence="9" key="1">
    <citation type="submission" date="2018-04" db="EMBL/GenBank/DDBJ databases">
        <title>Whole genome sequencing of Hypsizygus marmoreus.</title>
        <authorList>
            <person name="Choi I.-G."/>
            <person name="Min B."/>
            <person name="Kim J.-G."/>
            <person name="Kim S."/>
            <person name="Oh Y.-L."/>
            <person name="Kong W.-S."/>
            <person name="Park H."/>
            <person name="Jeong J."/>
            <person name="Song E.-S."/>
        </authorList>
    </citation>
    <scope>NUCLEOTIDE SEQUENCE [LARGE SCALE GENOMIC DNA]</scope>
    <source>
        <strain evidence="9">51987-8</strain>
    </source>
</reference>
<dbReference type="AlphaFoldDB" id="A0A369K8N5"/>
<organism evidence="9 10">
    <name type="scientific">Hypsizygus marmoreus</name>
    <name type="common">White beech mushroom</name>
    <name type="synonym">Agaricus marmoreus</name>
    <dbReference type="NCBI Taxonomy" id="39966"/>
    <lineage>
        <taxon>Eukaryota</taxon>
        <taxon>Fungi</taxon>
        <taxon>Dikarya</taxon>
        <taxon>Basidiomycota</taxon>
        <taxon>Agaricomycotina</taxon>
        <taxon>Agaricomycetes</taxon>
        <taxon>Agaricomycetidae</taxon>
        <taxon>Agaricales</taxon>
        <taxon>Tricholomatineae</taxon>
        <taxon>Lyophyllaceae</taxon>
        <taxon>Hypsizygus</taxon>
    </lineage>
</organism>
<proteinExistence type="inferred from homology"/>
<dbReference type="GO" id="GO:0004222">
    <property type="term" value="F:metalloendopeptidase activity"/>
    <property type="evidence" value="ECO:0007669"/>
    <property type="project" value="InterPro"/>
</dbReference>
<evidence type="ECO:0000256" key="1">
    <source>
        <dbReference type="ARBA" id="ARBA00002123"/>
    </source>
</evidence>
<feature type="domain" description="Peptidase M16 N-terminal" evidence="7">
    <location>
        <begin position="42"/>
        <end position="189"/>
    </location>
</feature>
<dbReference type="GO" id="GO:0005739">
    <property type="term" value="C:mitochondrion"/>
    <property type="evidence" value="ECO:0007669"/>
    <property type="project" value="TreeGrafter"/>
</dbReference>
<dbReference type="InterPro" id="IPR011249">
    <property type="entry name" value="Metalloenz_LuxS/M16"/>
</dbReference>
<dbReference type="SUPFAM" id="SSF63411">
    <property type="entry name" value="LuxS/MPP-like metallohydrolase"/>
    <property type="match status" value="2"/>
</dbReference>
<dbReference type="InterPro" id="IPR011765">
    <property type="entry name" value="Pept_M16_N"/>
</dbReference>
<evidence type="ECO:0000256" key="3">
    <source>
        <dbReference type="ARBA" id="ARBA00030006"/>
    </source>
</evidence>
<comment type="similarity">
    <text evidence="2 5">Belongs to the peptidase M16 family.</text>
</comment>
<dbReference type="Proteomes" id="UP000076154">
    <property type="component" value="Unassembled WGS sequence"/>
</dbReference>
<feature type="domain" description="Peptidase M16 C-terminal" evidence="8">
    <location>
        <begin position="200"/>
        <end position="432"/>
    </location>
</feature>
<feature type="region of interest" description="Disordered" evidence="6">
    <location>
        <begin position="239"/>
        <end position="259"/>
    </location>
</feature>
<dbReference type="FunCoup" id="A0A369K8N5">
    <property type="interactions" value="681"/>
</dbReference>
<evidence type="ECO:0000256" key="2">
    <source>
        <dbReference type="ARBA" id="ARBA00007261"/>
    </source>
</evidence>
<dbReference type="Pfam" id="PF00675">
    <property type="entry name" value="Peptidase_M16"/>
    <property type="match status" value="1"/>
</dbReference>
<dbReference type="InterPro" id="IPR001431">
    <property type="entry name" value="Pept_M16_Zn_BS"/>
</dbReference>
<dbReference type="Gene3D" id="3.30.830.10">
    <property type="entry name" value="Metalloenzyme, LuxS/M16 peptidase-like"/>
    <property type="match status" value="2"/>
</dbReference>
<dbReference type="InterPro" id="IPR007863">
    <property type="entry name" value="Peptidase_M16_C"/>
</dbReference>
<dbReference type="PANTHER" id="PTHR11851:SF49">
    <property type="entry name" value="MITOCHONDRIAL-PROCESSING PEPTIDASE SUBUNIT ALPHA"/>
    <property type="match status" value="1"/>
</dbReference>
<accession>A0A369K8N5</accession>
<evidence type="ECO:0000256" key="4">
    <source>
        <dbReference type="ARBA" id="ARBA00032315"/>
    </source>
</evidence>
<comment type="function">
    <text evidence="1">Substrate recognition and binding subunit of the essential mitochondrial processing protease (MPP), which cleaves the mitochondrial sequence off newly imported precursors proteins.</text>
</comment>
<evidence type="ECO:0000313" key="9">
    <source>
        <dbReference type="EMBL" id="RDB29025.1"/>
    </source>
</evidence>
<evidence type="ECO:0000259" key="8">
    <source>
        <dbReference type="Pfam" id="PF05193"/>
    </source>
</evidence>
<protein>
    <recommendedName>
        <fullName evidence="3">Alpha-MPP</fullName>
    </recommendedName>
    <alternativeName>
        <fullName evidence="4">Inactive zinc metalloprotease alpha</fullName>
    </alternativeName>
</protein>